<organism evidence="3 4">
    <name type="scientific">Clonostachys byssicola</name>
    <dbReference type="NCBI Taxonomy" id="160290"/>
    <lineage>
        <taxon>Eukaryota</taxon>
        <taxon>Fungi</taxon>
        <taxon>Dikarya</taxon>
        <taxon>Ascomycota</taxon>
        <taxon>Pezizomycotina</taxon>
        <taxon>Sordariomycetes</taxon>
        <taxon>Hypocreomycetidae</taxon>
        <taxon>Hypocreales</taxon>
        <taxon>Bionectriaceae</taxon>
        <taxon>Clonostachys</taxon>
    </lineage>
</organism>
<feature type="compositionally biased region" description="Basic residues" evidence="2">
    <location>
        <begin position="1"/>
        <end position="10"/>
    </location>
</feature>
<gene>
    <name evidence="3" type="ORF">CBYS24578_00004986</name>
</gene>
<reference evidence="3" key="1">
    <citation type="submission" date="2021-10" db="EMBL/GenBank/DDBJ databases">
        <authorList>
            <person name="Piombo E."/>
        </authorList>
    </citation>
    <scope>NUCLEOTIDE SEQUENCE</scope>
</reference>
<feature type="region of interest" description="Disordered" evidence="2">
    <location>
        <begin position="59"/>
        <end position="78"/>
    </location>
</feature>
<evidence type="ECO:0000256" key="2">
    <source>
        <dbReference type="SAM" id="MobiDB-lite"/>
    </source>
</evidence>
<protein>
    <submittedName>
        <fullName evidence="3">Uncharacterized protein</fullName>
    </submittedName>
</protein>
<evidence type="ECO:0000313" key="3">
    <source>
        <dbReference type="EMBL" id="CAG9979526.1"/>
    </source>
</evidence>
<comment type="caution">
    <text evidence="3">The sequence shown here is derived from an EMBL/GenBank/DDBJ whole genome shotgun (WGS) entry which is preliminary data.</text>
</comment>
<accession>A0A9N9U5Y4</accession>
<dbReference type="AlphaFoldDB" id="A0A9N9U5Y4"/>
<feature type="coiled-coil region" evidence="1">
    <location>
        <begin position="131"/>
        <end position="158"/>
    </location>
</feature>
<proteinExistence type="predicted"/>
<evidence type="ECO:0000256" key="1">
    <source>
        <dbReference type="SAM" id="Coils"/>
    </source>
</evidence>
<keyword evidence="1" id="KW-0175">Coiled coil</keyword>
<keyword evidence="4" id="KW-1185">Reference proteome</keyword>
<evidence type="ECO:0000313" key="4">
    <source>
        <dbReference type="Proteomes" id="UP000754883"/>
    </source>
</evidence>
<feature type="region of interest" description="Disordered" evidence="2">
    <location>
        <begin position="1"/>
        <end position="22"/>
    </location>
</feature>
<dbReference type="EMBL" id="CABFNO020001301">
    <property type="protein sequence ID" value="CAG9979526.1"/>
    <property type="molecule type" value="Genomic_DNA"/>
</dbReference>
<sequence>MPKKSLGKKNKGQEANAKRAASNVRFSNTHVDCVGCSGTGKNTLGKLILRVIDELTLEFEDPNPPAPPAKKQRPAPGSYEEAVQTLATWEEKARTAITEEELAISQRKYCVKKVSEWRKRRDERTPAADLESLLETAVQDYEDQVAKEKAEAETAKTD</sequence>
<dbReference type="Proteomes" id="UP000754883">
    <property type="component" value="Unassembled WGS sequence"/>
</dbReference>
<name>A0A9N9U5Y4_9HYPO</name>